<accession>A0A6C0ASZ9</accession>
<evidence type="ECO:0000256" key="1">
    <source>
        <dbReference type="SAM" id="Phobius"/>
    </source>
</evidence>
<feature type="transmembrane region" description="Helical" evidence="1">
    <location>
        <begin position="72"/>
        <end position="93"/>
    </location>
</feature>
<feature type="transmembrane region" description="Helical" evidence="1">
    <location>
        <begin position="12"/>
        <end position="37"/>
    </location>
</feature>
<sequence>MLKDMIKENMYYAGRLLGMYILWILLHYVCVYLYLYFCTPSTVTGFIMSPFLVPAIHCQAFRWAIYNGGNSIYAMWFILGAWIVKYLTPIQYFSATQ</sequence>
<dbReference type="AlphaFoldDB" id="A0A6C0ASZ9"/>
<dbReference type="EMBL" id="MN740807">
    <property type="protein sequence ID" value="QHS82892.1"/>
    <property type="molecule type" value="Genomic_DNA"/>
</dbReference>
<keyword evidence="1" id="KW-0472">Membrane</keyword>
<keyword evidence="1" id="KW-1133">Transmembrane helix</keyword>
<proteinExistence type="predicted"/>
<name>A0A6C0ASZ9_9ZZZZ</name>
<evidence type="ECO:0000313" key="2">
    <source>
        <dbReference type="EMBL" id="QHS82892.1"/>
    </source>
</evidence>
<protein>
    <submittedName>
        <fullName evidence="2">Uncharacterized protein</fullName>
    </submittedName>
</protein>
<reference evidence="2" key="1">
    <citation type="journal article" date="2020" name="Nature">
        <title>Giant virus diversity and host interactions through global metagenomics.</title>
        <authorList>
            <person name="Schulz F."/>
            <person name="Roux S."/>
            <person name="Paez-Espino D."/>
            <person name="Jungbluth S."/>
            <person name="Walsh D.A."/>
            <person name="Denef V.J."/>
            <person name="McMahon K.D."/>
            <person name="Konstantinidis K.T."/>
            <person name="Eloe-Fadrosh E.A."/>
            <person name="Kyrpides N.C."/>
            <person name="Woyke T."/>
        </authorList>
    </citation>
    <scope>NUCLEOTIDE SEQUENCE</scope>
    <source>
        <strain evidence="2">GVMAG-S-1101171-111</strain>
    </source>
</reference>
<keyword evidence="1" id="KW-0812">Transmembrane</keyword>
<feature type="transmembrane region" description="Helical" evidence="1">
    <location>
        <begin position="43"/>
        <end position="65"/>
    </location>
</feature>
<organism evidence="2">
    <name type="scientific">viral metagenome</name>
    <dbReference type="NCBI Taxonomy" id="1070528"/>
    <lineage>
        <taxon>unclassified sequences</taxon>
        <taxon>metagenomes</taxon>
        <taxon>organismal metagenomes</taxon>
    </lineage>
</organism>